<dbReference type="STRING" id="55188.A0A2H5QW79"/>
<accession>A0A2H5QW79</accession>
<feature type="signal peptide" evidence="3">
    <location>
        <begin position="1"/>
        <end position="39"/>
    </location>
</feature>
<protein>
    <submittedName>
        <fullName evidence="4">Uncharacterized protein</fullName>
    </submittedName>
</protein>
<evidence type="ECO:0000256" key="2">
    <source>
        <dbReference type="ARBA" id="ARBA00023186"/>
    </source>
</evidence>
<evidence type="ECO:0000256" key="1">
    <source>
        <dbReference type="ARBA" id="ARBA00006607"/>
    </source>
</evidence>
<comment type="similarity">
    <text evidence="1">Belongs to the chaperonin (HSP60) family.</text>
</comment>
<keyword evidence="2" id="KW-0143">Chaperone</keyword>
<dbReference type="InterPro" id="IPR001844">
    <property type="entry name" value="Cpn60/GroEL"/>
</dbReference>
<name>A0A2H5QW79_CITUN</name>
<evidence type="ECO:0000256" key="3">
    <source>
        <dbReference type="SAM" id="SignalP"/>
    </source>
</evidence>
<dbReference type="SUPFAM" id="SSF48592">
    <property type="entry name" value="GroEL equatorial domain-like"/>
    <property type="match status" value="1"/>
</dbReference>
<gene>
    <name evidence="4" type="ORF">CUMW_265090</name>
</gene>
<dbReference type="GO" id="GO:0042026">
    <property type="term" value="P:protein refolding"/>
    <property type="evidence" value="ECO:0007669"/>
    <property type="project" value="InterPro"/>
</dbReference>
<organism evidence="4 5">
    <name type="scientific">Citrus unshiu</name>
    <name type="common">Satsuma mandarin</name>
    <name type="synonym">Citrus nobilis var. unshiu</name>
    <dbReference type="NCBI Taxonomy" id="55188"/>
    <lineage>
        <taxon>Eukaryota</taxon>
        <taxon>Viridiplantae</taxon>
        <taxon>Streptophyta</taxon>
        <taxon>Embryophyta</taxon>
        <taxon>Tracheophyta</taxon>
        <taxon>Spermatophyta</taxon>
        <taxon>Magnoliopsida</taxon>
        <taxon>eudicotyledons</taxon>
        <taxon>Gunneridae</taxon>
        <taxon>Pentapetalae</taxon>
        <taxon>rosids</taxon>
        <taxon>malvids</taxon>
        <taxon>Sapindales</taxon>
        <taxon>Rutaceae</taxon>
        <taxon>Aurantioideae</taxon>
        <taxon>Citrus</taxon>
    </lineage>
</organism>
<feature type="chain" id="PRO_5014153797" evidence="3">
    <location>
        <begin position="40"/>
        <end position="313"/>
    </location>
</feature>
<dbReference type="Proteomes" id="UP000236630">
    <property type="component" value="Unassembled WGS sequence"/>
</dbReference>
<keyword evidence="3" id="KW-0732">Signal</keyword>
<reference evidence="4 5" key="1">
    <citation type="journal article" date="2017" name="Front. Genet.">
        <title>Draft sequencing of the heterozygous diploid genome of Satsuma (Citrus unshiu Marc.) using a hybrid assembly approach.</title>
        <authorList>
            <person name="Shimizu T."/>
            <person name="Tanizawa Y."/>
            <person name="Mochizuki T."/>
            <person name="Nagasaki H."/>
            <person name="Yoshioka T."/>
            <person name="Toyoda A."/>
            <person name="Fujiyama A."/>
            <person name="Kaminuma E."/>
            <person name="Nakamura Y."/>
        </authorList>
    </citation>
    <scope>NUCLEOTIDE SEQUENCE [LARGE SCALE GENOMIC DNA]</scope>
    <source>
        <strain evidence="5">cv. Miyagawa wase</strain>
    </source>
</reference>
<comment type="caution">
    <text evidence="4">The sequence shown here is derived from an EMBL/GenBank/DDBJ whole genome shotgun (WGS) entry which is preliminary data.</text>
</comment>
<keyword evidence="5" id="KW-1185">Reference proteome</keyword>
<dbReference type="AlphaFoldDB" id="A0A2H5QW79"/>
<dbReference type="PANTHER" id="PTHR45633">
    <property type="entry name" value="60 KDA HEAT SHOCK PROTEIN, MITOCHONDRIAL"/>
    <property type="match status" value="1"/>
</dbReference>
<evidence type="ECO:0000313" key="4">
    <source>
        <dbReference type="EMBL" id="GAY68555.1"/>
    </source>
</evidence>
<evidence type="ECO:0000313" key="5">
    <source>
        <dbReference type="Proteomes" id="UP000236630"/>
    </source>
</evidence>
<dbReference type="InterPro" id="IPR027413">
    <property type="entry name" value="GROEL-like_equatorial_sf"/>
</dbReference>
<dbReference type="Gene3D" id="1.10.560.10">
    <property type="entry name" value="GroEL-like equatorial domain"/>
    <property type="match status" value="1"/>
</dbReference>
<sequence>MFRFACSLASRVRLINTTGTQSAPLLVVVLLQFFLSLEQQQPMCGEDWRAYSQGFEKGWENDLITIFVCIIKAADWQKIGRPSWRPCNSHRRPGFNWRLRYELYVFCASKAWLMQKAEIYNKIEHFGQVERSPAKLLVDMPFEGCGPGKAEVREKKLKLLMPCCVRLQKEEGIVPGSGVALPIILEGAGQIANPNSDQEDGVQIMAAYLIASNAGVDGSVIDKLLEQDSSDLGYNPARGNYVDMFKCGDVDPLKHVPSEFAKATRMQSSPWWLEHSEWEAYNNLFEASVFFIGHVLASAVNAKALERNEMVEK</sequence>
<proteinExistence type="inferred from homology"/>
<dbReference type="GO" id="GO:0140662">
    <property type="term" value="F:ATP-dependent protein folding chaperone"/>
    <property type="evidence" value="ECO:0007669"/>
    <property type="project" value="InterPro"/>
</dbReference>
<dbReference type="EMBL" id="BDQV01000914">
    <property type="protein sequence ID" value="GAY68555.1"/>
    <property type="molecule type" value="Genomic_DNA"/>
</dbReference>